<keyword evidence="1" id="KW-0812">Transmembrane</keyword>
<dbReference type="RefSeq" id="WP_072704141.1">
    <property type="nucleotide sequence ID" value="NZ_JAFBBL010000001.1"/>
</dbReference>
<dbReference type="Proteomes" id="UP000249091">
    <property type="component" value="Chromosome 1"/>
</dbReference>
<protein>
    <submittedName>
        <fullName evidence="2">Hypothetical membrane protein</fullName>
    </submittedName>
</protein>
<feature type="transmembrane region" description="Helical" evidence="1">
    <location>
        <begin position="20"/>
        <end position="42"/>
    </location>
</feature>
<evidence type="ECO:0000313" key="3">
    <source>
        <dbReference type="Proteomes" id="UP000249091"/>
    </source>
</evidence>
<reference evidence="2 3" key="1">
    <citation type="submission" date="2018-06" db="EMBL/GenBank/DDBJ databases">
        <authorList>
            <consortium name="Pathogen Informatics"/>
            <person name="Doyle S."/>
        </authorList>
    </citation>
    <scope>NUCLEOTIDE SEQUENCE [LARGE SCALE GENOMIC DNA]</scope>
    <source>
        <strain evidence="2 3">NCTC10994</strain>
    </source>
</reference>
<gene>
    <name evidence="2" type="ORF">NCTC10994_03502</name>
</gene>
<proteinExistence type="predicted"/>
<feature type="transmembrane region" description="Helical" evidence="1">
    <location>
        <begin position="62"/>
        <end position="87"/>
    </location>
</feature>
<evidence type="ECO:0000313" key="2">
    <source>
        <dbReference type="EMBL" id="SQI37153.1"/>
    </source>
</evidence>
<feature type="transmembrane region" description="Helical" evidence="1">
    <location>
        <begin position="99"/>
        <end position="118"/>
    </location>
</feature>
<dbReference type="AlphaFoldDB" id="A0A2X4UDM4"/>
<dbReference type="KEGG" id="rcr:NCTC10994_03502"/>
<organism evidence="2 3">
    <name type="scientific">Rhodococcus coprophilus</name>
    <dbReference type="NCBI Taxonomy" id="38310"/>
    <lineage>
        <taxon>Bacteria</taxon>
        <taxon>Bacillati</taxon>
        <taxon>Actinomycetota</taxon>
        <taxon>Actinomycetes</taxon>
        <taxon>Mycobacteriales</taxon>
        <taxon>Nocardiaceae</taxon>
        <taxon>Rhodococcus</taxon>
    </lineage>
</organism>
<dbReference type="STRING" id="1219011.GCA_001895045_03804"/>
<evidence type="ECO:0000256" key="1">
    <source>
        <dbReference type="SAM" id="Phobius"/>
    </source>
</evidence>
<name>A0A2X4UDM4_9NOCA</name>
<keyword evidence="3" id="KW-1185">Reference proteome</keyword>
<keyword evidence="1" id="KW-0472">Membrane</keyword>
<dbReference type="EMBL" id="LS483468">
    <property type="protein sequence ID" value="SQI37153.1"/>
    <property type="molecule type" value="Genomic_DNA"/>
</dbReference>
<accession>A0A2X4UDM4</accession>
<sequence length="119" mass="12543">MTPEVKSLRQESQVARRAVWYAAGVIVLAATIAAGVIVWSALSTGDACADADFAVCTDPARAILAFGPTLVLLLGGLGAFVQTYRVWQSAGRWQIWQGAGWALLVLMIVYGSFAVGIAT</sequence>
<keyword evidence="1" id="KW-1133">Transmembrane helix</keyword>